<evidence type="ECO:0000256" key="1">
    <source>
        <dbReference type="ARBA" id="ARBA00022448"/>
    </source>
</evidence>
<keyword evidence="5" id="KW-0378">Hydrolase</keyword>
<dbReference type="GO" id="GO:0005304">
    <property type="term" value="F:L-valine transmembrane transporter activity"/>
    <property type="evidence" value="ECO:0007669"/>
    <property type="project" value="TreeGrafter"/>
</dbReference>
<feature type="domain" description="ABC transporter" evidence="4">
    <location>
        <begin position="6"/>
        <end position="254"/>
    </location>
</feature>
<dbReference type="PROSITE" id="PS50893">
    <property type="entry name" value="ABC_TRANSPORTER_2"/>
    <property type="match status" value="1"/>
</dbReference>
<dbReference type="InterPro" id="IPR003439">
    <property type="entry name" value="ABC_transporter-like_ATP-bd"/>
</dbReference>
<organism evidence="5 6">
    <name type="scientific">Meiothermus taiwanensis</name>
    <dbReference type="NCBI Taxonomy" id="172827"/>
    <lineage>
        <taxon>Bacteria</taxon>
        <taxon>Thermotogati</taxon>
        <taxon>Deinococcota</taxon>
        <taxon>Deinococci</taxon>
        <taxon>Thermales</taxon>
        <taxon>Thermaceae</taxon>
        <taxon>Meiothermus</taxon>
    </lineage>
</organism>
<protein>
    <submittedName>
        <fullName evidence="5">Sulfate/thiosulfate import ATP-binding protein CysA</fullName>
        <ecNumber evidence="5">3.6.3.25</ecNumber>
    </submittedName>
</protein>
<dbReference type="GO" id="GO:1903806">
    <property type="term" value="P:L-isoleucine import across plasma membrane"/>
    <property type="evidence" value="ECO:0007669"/>
    <property type="project" value="TreeGrafter"/>
</dbReference>
<dbReference type="GO" id="GO:0015188">
    <property type="term" value="F:L-isoleucine transmembrane transporter activity"/>
    <property type="evidence" value="ECO:0007669"/>
    <property type="project" value="TreeGrafter"/>
</dbReference>
<dbReference type="PANTHER" id="PTHR45772">
    <property type="entry name" value="CONSERVED COMPONENT OF ABC TRANSPORTER FOR NATURAL AMINO ACIDS-RELATED"/>
    <property type="match status" value="1"/>
</dbReference>
<dbReference type="FunFam" id="3.40.50.300:FF:000421">
    <property type="entry name" value="Branched-chain amino acid ABC transporter ATP-binding protein"/>
    <property type="match status" value="1"/>
</dbReference>
<dbReference type="RefSeq" id="WP_119361730.1">
    <property type="nucleotide sequence ID" value="NZ_JBHSXZ010000034.1"/>
</dbReference>
<evidence type="ECO:0000256" key="3">
    <source>
        <dbReference type="ARBA" id="ARBA00022840"/>
    </source>
</evidence>
<keyword evidence="3 5" id="KW-0067">ATP-binding</keyword>
<dbReference type="GO" id="GO:0042941">
    <property type="term" value="P:D-alanine transmembrane transport"/>
    <property type="evidence" value="ECO:0007669"/>
    <property type="project" value="TreeGrafter"/>
</dbReference>
<dbReference type="InterPro" id="IPR017871">
    <property type="entry name" value="ABC_transporter-like_CS"/>
</dbReference>
<dbReference type="EMBL" id="QWKX01000060">
    <property type="protein sequence ID" value="RIH75694.1"/>
    <property type="molecule type" value="Genomic_DNA"/>
</dbReference>
<dbReference type="GO" id="GO:0016887">
    <property type="term" value="F:ATP hydrolysis activity"/>
    <property type="evidence" value="ECO:0007669"/>
    <property type="project" value="InterPro"/>
</dbReference>
<keyword evidence="1" id="KW-0813">Transport</keyword>
<evidence type="ECO:0000313" key="5">
    <source>
        <dbReference type="EMBL" id="RIH75694.1"/>
    </source>
</evidence>
<gene>
    <name evidence="5" type="primary">cysA_1</name>
    <name evidence="5" type="ORF">Mcate_02116</name>
</gene>
<dbReference type="OrthoDB" id="34082at2"/>
<keyword evidence="2" id="KW-0547">Nucleotide-binding</keyword>
<comment type="caution">
    <text evidence="5">The sequence shown here is derived from an EMBL/GenBank/DDBJ whole genome shotgun (WGS) entry which is preliminary data.</text>
</comment>
<evidence type="ECO:0000259" key="4">
    <source>
        <dbReference type="PROSITE" id="PS50893"/>
    </source>
</evidence>
<proteinExistence type="predicted"/>
<dbReference type="InterPro" id="IPR032823">
    <property type="entry name" value="BCA_ABC_TP_C"/>
</dbReference>
<reference evidence="5 6" key="1">
    <citation type="submission" date="2018-08" db="EMBL/GenBank/DDBJ databases">
        <title>Meiothermus cateniformans JCM 15151 genome sequencing project.</title>
        <authorList>
            <person name="Da Costa M.S."/>
            <person name="Albuquerque L."/>
            <person name="Raposo P."/>
            <person name="Froufe H.J.C."/>
            <person name="Barroso C.S."/>
            <person name="Egas C."/>
        </authorList>
    </citation>
    <scope>NUCLEOTIDE SEQUENCE [LARGE SCALE GENOMIC DNA]</scope>
    <source>
        <strain evidence="5 6">JCM 15151</strain>
    </source>
</reference>
<dbReference type="PANTHER" id="PTHR45772:SF7">
    <property type="entry name" value="AMINO ACID ABC TRANSPORTER ATP-BINDING PROTEIN"/>
    <property type="match status" value="1"/>
</dbReference>
<dbReference type="PROSITE" id="PS00211">
    <property type="entry name" value="ABC_TRANSPORTER_1"/>
    <property type="match status" value="1"/>
</dbReference>
<dbReference type="InterPro" id="IPR051120">
    <property type="entry name" value="ABC_AA/LPS_Transport"/>
</dbReference>
<sequence length="268" mass="29361">MSELALDVQNATKKFGGLVAVNNVSLQVRPREIFSVIGPNGAGKTTFFNLLTGIYKPDTGKVVFFGKDITGYSPDKVARTGIGRTFQNIRLFKAMTVLENVLVGHHSLTHQSYLDVLLHTPRFHASERKAKARAMELLAYMNLDKRAEELASGLSYGEQRRLEIARALALEPRLLFLDEPAAGMNEQETEDLKVRVRKLRDDLGLTIVLIEHDMAMVMSISDRIAVLEYGSKIAEGLPAEIRSNPRVIEAYLGKGAAGQAGGGTHASA</sequence>
<dbReference type="Gene3D" id="3.40.50.300">
    <property type="entry name" value="P-loop containing nucleotide triphosphate hydrolases"/>
    <property type="match status" value="1"/>
</dbReference>
<dbReference type="Pfam" id="PF12399">
    <property type="entry name" value="BCA_ABC_TP_C"/>
    <property type="match status" value="1"/>
</dbReference>
<dbReference type="GO" id="GO:0015808">
    <property type="term" value="P:L-alanine transport"/>
    <property type="evidence" value="ECO:0007669"/>
    <property type="project" value="TreeGrafter"/>
</dbReference>
<dbReference type="GO" id="GO:0005886">
    <property type="term" value="C:plasma membrane"/>
    <property type="evidence" value="ECO:0007669"/>
    <property type="project" value="TreeGrafter"/>
</dbReference>
<dbReference type="CDD" id="cd03219">
    <property type="entry name" value="ABC_Mj1267_LivG_branched"/>
    <property type="match status" value="1"/>
</dbReference>
<evidence type="ECO:0000313" key="6">
    <source>
        <dbReference type="Proteomes" id="UP000266089"/>
    </source>
</evidence>
<dbReference type="InterPro" id="IPR003593">
    <property type="entry name" value="AAA+_ATPase"/>
</dbReference>
<dbReference type="GO" id="GO:1903805">
    <property type="term" value="P:L-valine import across plasma membrane"/>
    <property type="evidence" value="ECO:0007669"/>
    <property type="project" value="TreeGrafter"/>
</dbReference>
<dbReference type="AlphaFoldDB" id="A0A399DTW7"/>
<dbReference type="InterPro" id="IPR027417">
    <property type="entry name" value="P-loop_NTPase"/>
</dbReference>
<evidence type="ECO:0000256" key="2">
    <source>
        <dbReference type="ARBA" id="ARBA00022741"/>
    </source>
</evidence>
<dbReference type="SUPFAM" id="SSF52540">
    <property type="entry name" value="P-loop containing nucleoside triphosphate hydrolases"/>
    <property type="match status" value="1"/>
</dbReference>
<dbReference type="Proteomes" id="UP000266089">
    <property type="component" value="Unassembled WGS sequence"/>
</dbReference>
<dbReference type="EC" id="3.6.3.25" evidence="5"/>
<dbReference type="GO" id="GO:0005524">
    <property type="term" value="F:ATP binding"/>
    <property type="evidence" value="ECO:0007669"/>
    <property type="project" value="UniProtKB-KW"/>
</dbReference>
<accession>A0A399DTW7</accession>
<name>A0A399DTW7_9DEIN</name>
<dbReference type="SMART" id="SM00382">
    <property type="entry name" value="AAA"/>
    <property type="match status" value="1"/>
</dbReference>
<dbReference type="Pfam" id="PF00005">
    <property type="entry name" value="ABC_tran"/>
    <property type="match status" value="1"/>
</dbReference>
<dbReference type="GO" id="GO:0015192">
    <property type="term" value="F:L-phenylalanine transmembrane transporter activity"/>
    <property type="evidence" value="ECO:0007669"/>
    <property type="project" value="TreeGrafter"/>
</dbReference>